<dbReference type="PANTHER" id="PTHR43800">
    <property type="entry name" value="PEPTIDYL-LYSINE N-ACETYLTRANSFERASE YJAB"/>
    <property type="match status" value="1"/>
</dbReference>
<organism evidence="4 5">
    <name type="scientific">Paraclostridium tenue</name>
    <dbReference type="NCBI Taxonomy" id="1737"/>
    <lineage>
        <taxon>Bacteria</taxon>
        <taxon>Bacillati</taxon>
        <taxon>Bacillota</taxon>
        <taxon>Clostridia</taxon>
        <taxon>Peptostreptococcales</taxon>
        <taxon>Peptostreptococcaceae</taxon>
        <taxon>Paraclostridium</taxon>
    </lineage>
</organism>
<dbReference type="Gene3D" id="3.40.630.30">
    <property type="match status" value="1"/>
</dbReference>
<dbReference type="Pfam" id="PF13673">
    <property type="entry name" value="Acetyltransf_10"/>
    <property type="match status" value="1"/>
</dbReference>
<dbReference type="CDD" id="cd04301">
    <property type="entry name" value="NAT_SF"/>
    <property type="match status" value="1"/>
</dbReference>
<reference evidence="5" key="1">
    <citation type="journal article" date="2019" name="Int. J. Syst. Evol. Microbiol.">
        <title>The Global Catalogue of Microorganisms (GCM) 10K type strain sequencing project: providing services to taxonomists for standard genome sequencing and annotation.</title>
        <authorList>
            <consortium name="The Broad Institute Genomics Platform"/>
            <consortium name="The Broad Institute Genome Sequencing Center for Infectious Disease"/>
            <person name="Wu L."/>
            <person name="Ma J."/>
        </authorList>
    </citation>
    <scope>NUCLEOTIDE SEQUENCE [LARGE SCALE GENOMIC DNA]</scope>
    <source>
        <strain evidence="5">JCM 6486</strain>
    </source>
</reference>
<evidence type="ECO:0000313" key="5">
    <source>
        <dbReference type="Proteomes" id="UP001400965"/>
    </source>
</evidence>
<dbReference type="RefSeq" id="WP_346043400.1">
    <property type="nucleotide sequence ID" value="NZ_BAAACP010000005.1"/>
</dbReference>
<feature type="domain" description="N-acetyltransferase" evidence="3">
    <location>
        <begin position="1"/>
        <end position="140"/>
    </location>
</feature>
<evidence type="ECO:0000256" key="2">
    <source>
        <dbReference type="ARBA" id="ARBA00023315"/>
    </source>
</evidence>
<evidence type="ECO:0000259" key="3">
    <source>
        <dbReference type="PROSITE" id="PS51186"/>
    </source>
</evidence>
<dbReference type="InterPro" id="IPR016181">
    <property type="entry name" value="Acyl_CoA_acyltransferase"/>
</dbReference>
<dbReference type="InterPro" id="IPR000182">
    <property type="entry name" value="GNAT_dom"/>
</dbReference>
<evidence type="ECO:0000313" key="4">
    <source>
        <dbReference type="EMBL" id="GAA0862894.1"/>
    </source>
</evidence>
<accession>A0ABP3XB40</accession>
<keyword evidence="5" id="KW-1185">Reference proteome</keyword>
<dbReference type="PROSITE" id="PS51186">
    <property type="entry name" value="GNAT"/>
    <property type="match status" value="1"/>
</dbReference>
<dbReference type="PANTHER" id="PTHR43800:SF1">
    <property type="entry name" value="PEPTIDYL-LYSINE N-ACETYLTRANSFERASE YJAB"/>
    <property type="match status" value="1"/>
</dbReference>
<dbReference type="Proteomes" id="UP001400965">
    <property type="component" value="Unassembled WGS sequence"/>
</dbReference>
<name>A0ABP3XB40_9FIRM</name>
<comment type="caution">
    <text evidence="4">The sequence shown here is derived from an EMBL/GenBank/DDBJ whole genome shotgun (WGS) entry which is preliminary data.</text>
</comment>
<evidence type="ECO:0000256" key="1">
    <source>
        <dbReference type="ARBA" id="ARBA00022679"/>
    </source>
</evidence>
<proteinExistence type="predicted"/>
<keyword evidence="1" id="KW-0808">Transferase</keyword>
<sequence length="140" mass="16554">MIRKLENKDINIIMDIWLKSTIKAHNFIDENYWRKNYNNVKNIYIPISDTFVYEDNGSIKGFISIINNDFIGALFVDVNNQGMGIGSKLIDHVINIYDNLSLSVYKDNENAFNFYKNKNFKILSEEINKETKFLEYVMKY</sequence>
<keyword evidence="2" id="KW-0012">Acyltransferase</keyword>
<gene>
    <name evidence="4" type="ORF">GCM10008917_10080</name>
</gene>
<dbReference type="NCBIfam" id="NF007853">
    <property type="entry name" value="PRK10562.1"/>
    <property type="match status" value="1"/>
</dbReference>
<dbReference type="SUPFAM" id="SSF55729">
    <property type="entry name" value="Acyl-CoA N-acyltransferases (Nat)"/>
    <property type="match status" value="1"/>
</dbReference>
<protein>
    <submittedName>
        <fullName evidence="4">N-acetyltransferase</fullName>
    </submittedName>
</protein>
<dbReference type="EMBL" id="BAAACP010000005">
    <property type="protein sequence ID" value="GAA0862894.1"/>
    <property type="molecule type" value="Genomic_DNA"/>
</dbReference>